<evidence type="ECO:0000313" key="2">
    <source>
        <dbReference type="Proteomes" id="UP001149009"/>
    </source>
</evidence>
<organism evidence="1 2">
    <name type="scientific">Chelativorans petroleitrophicus</name>
    <dbReference type="NCBI Taxonomy" id="2975484"/>
    <lineage>
        <taxon>Bacteria</taxon>
        <taxon>Pseudomonadati</taxon>
        <taxon>Pseudomonadota</taxon>
        <taxon>Alphaproteobacteria</taxon>
        <taxon>Hyphomicrobiales</taxon>
        <taxon>Phyllobacteriaceae</taxon>
        <taxon>Chelativorans</taxon>
    </lineage>
</organism>
<dbReference type="AlphaFoldDB" id="A0A9X3B8H6"/>
<accession>A0A9X3B8H6</accession>
<keyword evidence="2" id="KW-1185">Reference proteome</keyword>
<dbReference type="Proteomes" id="UP001149009">
    <property type="component" value="Unassembled WGS sequence"/>
</dbReference>
<sequence>MLSRAYREAQKRIQATAQQRAMLAVRGDFEASRHDLECLKTGDLFSYLAAKDEATNGRYQPPSFLARRLREPSIARYLAARARLRKRSNG</sequence>
<evidence type="ECO:0000313" key="1">
    <source>
        <dbReference type="EMBL" id="MCT8988866.1"/>
    </source>
</evidence>
<name>A0A9X3B8H6_9HYPH</name>
<dbReference type="RefSeq" id="WP_261513513.1">
    <property type="nucleotide sequence ID" value="NZ_JAODNV010000003.1"/>
</dbReference>
<proteinExistence type="predicted"/>
<protein>
    <submittedName>
        <fullName evidence="1">Uncharacterized protein</fullName>
    </submittedName>
</protein>
<dbReference type="EMBL" id="JAODNV010000003">
    <property type="protein sequence ID" value="MCT8988866.1"/>
    <property type="molecule type" value="Genomic_DNA"/>
</dbReference>
<reference evidence="1" key="1">
    <citation type="submission" date="2022-08" db="EMBL/GenBank/DDBJ databases">
        <title>Chelativorans sichuanense sp. nov., a paraffin oil-degrading bacterium isolated from a mixture of oil-based drill cuttings and paddy soil.</title>
        <authorList>
            <person name="Yu J."/>
            <person name="Liu H."/>
            <person name="Chen Q."/>
        </authorList>
    </citation>
    <scope>NUCLEOTIDE SEQUENCE</scope>
    <source>
        <strain evidence="1">SCAU 2101</strain>
    </source>
</reference>
<comment type="caution">
    <text evidence="1">The sequence shown here is derived from an EMBL/GenBank/DDBJ whole genome shotgun (WGS) entry which is preliminary data.</text>
</comment>
<gene>
    <name evidence="1" type="ORF">NYR54_00955</name>
</gene>